<dbReference type="Pfam" id="PF06865">
    <property type="entry name" value="Ppnp"/>
    <property type="match status" value="1"/>
</dbReference>
<dbReference type="FunFam" id="2.60.120.10:FF:000016">
    <property type="entry name" value="Pyrimidine/purine nucleoside phosphorylase"/>
    <property type="match status" value="1"/>
</dbReference>
<dbReference type="GO" id="GO:0005829">
    <property type="term" value="C:cytosol"/>
    <property type="evidence" value="ECO:0007669"/>
    <property type="project" value="TreeGrafter"/>
</dbReference>
<dbReference type="RefSeq" id="WP_146571072.1">
    <property type="nucleotide sequence ID" value="NZ_SJPH01000001.1"/>
</dbReference>
<dbReference type="PANTHER" id="PTHR36540:SF1">
    <property type="entry name" value="PYRIMIDINE_PURINE NUCLEOSIDE PHOSPHORYLASE"/>
    <property type="match status" value="1"/>
</dbReference>
<reference evidence="4 5" key="1">
    <citation type="submission" date="2019-02" db="EMBL/GenBank/DDBJ databases">
        <title>Deep-cultivation of Planctomycetes and their phenomic and genomic characterization uncovers novel biology.</title>
        <authorList>
            <person name="Wiegand S."/>
            <person name="Jogler M."/>
            <person name="Boedeker C."/>
            <person name="Pinto D."/>
            <person name="Vollmers J."/>
            <person name="Rivas-Marin E."/>
            <person name="Kohn T."/>
            <person name="Peeters S.H."/>
            <person name="Heuer A."/>
            <person name="Rast P."/>
            <person name="Oberbeckmann S."/>
            <person name="Bunk B."/>
            <person name="Jeske O."/>
            <person name="Meyerdierks A."/>
            <person name="Storesund J.E."/>
            <person name="Kallscheuer N."/>
            <person name="Luecker S."/>
            <person name="Lage O.M."/>
            <person name="Pohl T."/>
            <person name="Merkel B.J."/>
            <person name="Hornburger P."/>
            <person name="Mueller R.-W."/>
            <person name="Bruemmer F."/>
            <person name="Labrenz M."/>
            <person name="Spormann A.M."/>
            <person name="Op Den Camp H."/>
            <person name="Overmann J."/>
            <person name="Amann R."/>
            <person name="Jetten M.S.M."/>
            <person name="Mascher T."/>
            <person name="Medema M.H."/>
            <person name="Devos D.P."/>
            <person name="Kaster A.-K."/>
            <person name="Ovreas L."/>
            <person name="Rohde M."/>
            <person name="Galperin M.Y."/>
            <person name="Jogler C."/>
        </authorList>
    </citation>
    <scope>NUCLEOTIDE SEQUENCE [LARGE SCALE GENOMIC DNA]</scope>
    <source>
        <strain evidence="4 5">Pla111</strain>
    </source>
</reference>
<dbReference type="GO" id="GO:0009032">
    <property type="term" value="F:thymidine phosphorylase activity"/>
    <property type="evidence" value="ECO:0007669"/>
    <property type="project" value="RHEA"/>
</dbReference>
<dbReference type="SUPFAM" id="SSF51182">
    <property type="entry name" value="RmlC-like cupins"/>
    <property type="match status" value="1"/>
</dbReference>
<comment type="catalytic activity">
    <reaction evidence="3">
        <text>uridine + phosphate = alpha-D-ribose 1-phosphate + uracil</text>
        <dbReference type="Rhea" id="RHEA:24388"/>
        <dbReference type="ChEBI" id="CHEBI:16704"/>
        <dbReference type="ChEBI" id="CHEBI:17568"/>
        <dbReference type="ChEBI" id="CHEBI:43474"/>
        <dbReference type="ChEBI" id="CHEBI:57720"/>
        <dbReference type="EC" id="2.4.2.2"/>
    </reaction>
</comment>
<comment type="catalytic activity">
    <reaction evidence="3">
        <text>cytidine + phosphate = cytosine + alpha-D-ribose 1-phosphate</text>
        <dbReference type="Rhea" id="RHEA:52540"/>
        <dbReference type="ChEBI" id="CHEBI:16040"/>
        <dbReference type="ChEBI" id="CHEBI:17562"/>
        <dbReference type="ChEBI" id="CHEBI:43474"/>
        <dbReference type="ChEBI" id="CHEBI:57720"/>
        <dbReference type="EC" id="2.4.2.2"/>
    </reaction>
</comment>
<keyword evidence="2 3" id="KW-0808">Transferase</keyword>
<comment type="similarity">
    <text evidence="3">Belongs to the nucleoside phosphorylase PpnP family.</text>
</comment>
<protein>
    <recommendedName>
        <fullName evidence="3">Pyrimidine/purine nucleoside phosphorylase</fullName>
        <ecNumber evidence="3">2.4.2.1</ecNumber>
        <ecNumber evidence="3">2.4.2.2</ecNumber>
    </recommendedName>
    <alternativeName>
        <fullName evidence="3">Adenosine phosphorylase</fullName>
    </alternativeName>
    <alternativeName>
        <fullName evidence="3">Cytidine phosphorylase</fullName>
    </alternativeName>
    <alternativeName>
        <fullName evidence="3">Guanosine phosphorylase</fullName>
    </alternativeName>
    <alternativeName>
        <fullName evidence="3">Inosine phosphorylase</fullName>
    </alternativeName>
    <alternativeName>
        <fullName evidence="3">Thymidine phosphorylase</fullName>
    </alternativeName>
    <alternativeName>
        <fullName evidence="3">Uridine phosphorylase</fullName>
    </alternativeName>
    <alternativeName>
        <fullName evidence="3">Xanthosine phosphorylase</fullName>
    </alternativeName>
</protein>
<dbReference type="InterPro" id="IPR011051">
    <property type="entry name" value="RmlC_Cupin_sf"/>
</dbReference>
<keyword evidence="1 3" id="KW-0328">Glycosyltransferase</keyword>
<dbReference type="InterPro" id="IPR014710">
    <property type="entry name" value="RmlC-like_jellyroll"/>
</dbReference>
<dbReference type="Proteomes" id="UP000318995">
    <property type="component" value="Unassembled WGS sequence"/>
</dbReference>
<dbReference type="Gene3D" id="2.60.120.10">
    <property type="entry name" value="Jelly Rolls"/>
    <property type="match status" value="1"/>
</dbReference>
<organism evidence="4 5">
    <name type="scientific">Botrimarina hoheduenensis</name>
    <dbReference type="NCBI Taxonomy" id="2528000"/>
    <lineage>
        <taxon>Bacteria</taxon>
        <taxon>Pseudomonadati</taxon>
        <taxon>Planctomycetota</taxon>
        <taxon>Planctomycetia</taxon>
        <taxon>Pirellulales</taxon>
        <taxon>Lacipirellulaceae</taxon>
        <taxon>Botrimarina</taxon>
    </lineage>
</organism>
<comment type="catalytic activity">
    <reaction evidence="3">
        <text>xanthosine + phosphate = alpha-D-ribose 1-phosphate + xanthine</text>
        <dbReference type="Rhea" id="RHEA:27638"/>
        <dbReference type="ChEBI" id="CHEBI:17712"/>
        <dbReference type="ChEBI" id="CHEBI:18107"/>
        <dbReference type="ChEBI" id="CHEBI:43474"/>
        <dbReference type="ChEBI" id="CHEBI:57720"/>
        <dbReference type="EC" id="2.4.2.1"/>
    </reaction>
</comment>
<gene>
    <name evidence="3" type="primary">ppnP</name>
    <name evidence="4" type="ORF">Pla111_05410</name>
</gene>
<dbReference type="PANTHER" id="PTHR36540">
    <property type="entry name" value="PYRIMIDINE/PURINE NUCLEOSIDE PHOSPHORYLASE"/>
    <property type="match status" value="1"/>
</dbReference>
<dbReference type="GO" id="GO:0004850">
    <property type="term" value="F:uridine phosphorylase activity"/>
    <property type="evidence" value="ECO:0007669"/>
    <property type="project" value="RHEA"/>
</dbReference>
<keyword evidence="5" id="KW-1185">Reference proteome</keyword>
<evidence type="ECO:0000256" key="3">
    <source>
        <dbReference type="HAMAP-Rule" id="MF_01537"/>
    </source>
</evidence>
<dbReference type="EC" id="2.4.2.1" evidence="3"/>
<comment type="caution">
    <text evidence="4">The sequence shown here is derived from an EMBL/GenBank/DDBJ whole genome shotgun (WGS) entry which is preliminary data.</text>
</comment>
<dbReference type="GO" id="GO:0047975">
    <property type="term" value="F:guanosine phosphorylase activity"/>
    <property type="evidence" value="ECO:0007669"/>
    <property type="project" value="RHEA"/>
</dbReference>
<evidence type="ECO:0000313" key="5">
    <source>
        <dbReference type="Proteomes" id="UP000318995"/>
    </source>
</evidence>
<comment type="catalytic activity">
    <reaction evidence="3">
        <text>thymidine + phosphate = 2-deoxy-alpha-D-ribose 1-phosphate + thymine</text>
        <dbReference type="Rhea" id="RHEA:16037"/>
        <dbReference type="ChEBI" id="CHEBI:17748"/>
        <dbReference type="ChEBI" id="CHEBI:17821"/>
        <dbReference type="ChEBI" id="CHEBI:43474"/>
        <dbReference type="ChEBI" id="CHEBI:57259"/>
        <dbReference type="EC" id="2.4.2.2"/>
    </reaction>
</comment>
<dbReference type="OrthoDB" id="9793848at2"/>
<accession>A0A5C5WCX3</accession>
<evidence type="ECO:0000313" key="4">
    <source>
        <dbReference type="EMBL" id="TWT48766.1"/>
    </source>
</evidence>
<comment type="function">
    <text evidence="3">Catalyzes the phosphorolysis of diverse nucleosides, yielding D-ribose 1-phosphate and the respective free bases. Can use uridine, adenosine, guanosine, cytidine, thymidine, inosine and xanthosine as substrates. Also catalyzes the reverse reactions.</text>
</comment>
<dbReference type="AlphaFoldDB" id="A0A5C5WCX3"/>
<sequence length="106" mass="11677">MSTEFSNVTVVARANVYFDGKVTSRTLKFADGSTKTLGMLQPGEYEFGTDKPELMEITAGRVTVQLAGETDWQEYGEGDSFNVPGGSRFKINARELTDYVCSFLEA</sequence>
<comment type="catalytic activity">
    <reaction evidence="3">
        <text>inosine + phosphate = alpha-D-ribose 1-phosphate + hypoxanthine</text>
        <dbReference type="Rhea" id="RHEA:27646"/>
        <dbReference type="ChEBI" id="CHEBI:17368"/>
        <dbReference type="ChEBI" id="CHEBI:17596"/>
        <dbReference type="ChEBI" id="CHEBI:43474"/>
        <dbReference type="ChEBI" id="CHEBI:57720"/>
        <dbReference type="EC" id="2.4.2.1"/>
    </reaction>
</comment>
<dbReference type="EC" id="2.4.2.2" evidence="3"/>
<evidence type="ECO:0000256" key="1">
    <source>
        <dbReference type="ARBA" id="ARBA00022676"/>
    </source>
</evidence>
<comment type="catalytic activity">
    <reaction evidence="3">
        <text>guanosine + phosphate = alpha-D-ribose 1-phosphate + guanine</text>
        <dbReference type="Rhea" id="RHEA:13233"/>
        <dbReference type="ChEBI" id="CHEBI:16235"/>
        <dbReference type="ChEBI" id="CHEBI:16750"/>
        <dbReference type="ChEBI" id="CHEBI:43474"/>
        <dbReference type="ChEBI" id="CHEBI:57720"/>
        <dbReference type="EC" id="2.4.2.1"/>
    </reaction>
</comment>
<dbReference type="HAMAP" id="MF_01537">
    <property type="entry name" value="Nucleos_phosphorylase_PpnP"/>
    <property type="match status" value="1"/>
</dbReference>
<name>A0A5C5WCX3_9BACT</name>
<comment type="catalytic activity">
    <reaction evidence="3">
        <text>adenosine + phosphate = alpha-D-ribose 1-phosphate + adenine</text>
        <dbReference type="Rhea" id="RHEA:27642"/>
        <dbReference type="ChEBI" id="CHEBI:16335"/>
        <dbReference type="ChEBI" id="CHEBI:16708"/>
        <dbReference type="ChEBI" id="CHEBI:43474"/>
        <dbReference type="ChEBI" id="CHEBI:57720"/>
        <dbReference type="EC" id="2.4.2.1"/>
    </reaction>
</comment>
<dbReference type="GO" id="GO:0004731">
    <property type="term" value="F:purine-nucleoside phosphorylase activity"/>
    <property type="evidence" value="ECO:0007669"/>
    <property type="project" value="UniProtKB-UniRule"/>
</dbReference>
<comment type="catalytic activity">
    <reaction evidence="3">
        <text>a purine D-ribonucleoside + phosphate = a purine nucleobase + alpha-D-ribose 1-phosphate</text>
        <dbReference type="Rhea" id="RHEA:19805"/>
        <dbReference type="ChEBI" id="CHEBI:26386"/>
        <dbReference type="ChEBI" id="CHEBI:43474"/>
        <dbReference type="ChEBI" id="CHEBI:57720"/>
        <dbReference type="ChEBI" id="CHEBI:142355"/>
        <dbReference type="EC" id="2.4.2.1"/>
    </reaction>
</comment>
<proteinExistence type="inferred from homology"/>
<evidence type="ECO:0000256" key="2">
    <source>
        <dbReference type="ARBA" id="ARBA00022679"/>
    </source>
</evidence>
<dbReference type="InterPro" id="IPR009664">
    <property type="entry name" value="Ppnp"/>
</dbReference>
<dbReference type="CDD" id="cd20296">
    <property type="entry name" value="cupin_PpnP-like"/>
    <property type="match status" value="1"/>
</dbReference>
<dbReference type="EMBL" id="SJPH01000001">
    <property type="protein sequence ID" value="TWT48766.1"/>
    <property type="molecule type" value="Genomic_DNA"/>
</dbReference>